<feature type="transmembrane region" description="Helical" evidence="7">
    <location>
        <begin position="15"/>
        <end position="33"/>
    </location>
</feature>
<evidence type="ECO:0000256" key="5">
    <source>
        <dbReference type="ARBA" id="ARBA00022989"/>
    </source>
</evidence>
<protein>
    <submittedName>
        <fullName evidence="8">Prolipoprotein diacylglyceryltransferase</fullName>
    </submittedName>
</protein>
<dbReference type="STRING" id="1121955.SAMN02745146_3443"/>
<name>A0A1M6KHZ3_9BACT</name>
<evidence type="ECO:0000256" key="7">
    <source>
        <dbReference type="SAM" id="Phobius"/>
    </source>
</evidence>
<proteinExistence type="inferred from homology"/>
<evidence type="ECO:0000313" key="9">
    <source>
        <dbReference type="Proteomes" id="UP000184418"/>
    </source>
</evidence>
<feature type="transmembrane region" description="Helical" evidence="7">
    <location>
        <begin position="243"/>
        <end position="261"/>
    </location>
</feature>
<feature type="transmembrane region" description="Helical" evidence="7">
    <location>
        <begin position="206"/>
        <end position="223"/>
    </location>
</feature>
<keyword evidence="3 8" id="KW-0808">Transferase</keyword>
<dbReference type="GO" id="GO:0042158">
    <property type="term" value="P:lipoprotein biosynthetic process"/>
    <property type="evidence" value="ECO:0007669"/>
    <property type="project" value="InterPro"/>
</dbReference>
<accession>A0A1M6KHZ3</accession>
<feature type="transmembrane region" description="Helical" evidence="7">
    <location>
        <begin position="282"/>
        <end position="301"/>
    </location>
</feature>
<feature type="transmembrane region" description="Helical" evidence="7">
    <location>
        <begin position="177"/>
        <end position="194"/>
    </location>
</feature>
<reference evidence="8 9" key="1">
    <citation type="submission" date="2016-11" db="EMBL/GenBank/DDBJ databases">
        <authorList>
            <person name="Jaros S."/>
            <person name="Januszkiewicz K."/>
            <person name="Wedrychowicz H."/>
        </authorList>
    </citation>
    <scope>NUCLEOTIDE SEQUENCE [LARGE SCALE GENOMIC DNA]</scope>
    <source>
        <strain evidence="8 9">DSM 21074</strain>
    </source>
</reference>
<feature type="transmembrane region" description="Helical" evidence="7">
    <location>
        <begin position="114"/>
        <end position="138"/>
    </location>
</feature>
<dbReference type="AlphaFoldDB" id="A0A1M6KHZ3"/>
<evidence type="ECO:0000256" key="3">
    <source>
        <dbReference type="ARBA" id="ARBA00022679"/>
    </source>
</evidence>
<evidence type="ECO:0000256" key="1">
    <source>
        <dbReference type="ARBA" id="ARBA00007150"/>
    </source>
</evidence>
<sequence length="620" mass="66689">MIFSLLLPSPLAHDYYSLFYLLGFGAAGALLLWEGLHRRYPLRSWLLLVAGTLLLLILGTKLITISWLDGWQHRFELSTGQRSVLGGMLGATLGVALLRRWLGFGRDAYDAFALPFLLGLAVQGLGCLLTGCCFGIRAAESWPWGVCYAPGTLPFLTQVAKGQLAAAAAHSLPVHAAQLYQIGLCLSIGAALGLTRYRQWPAKSRLVLAFALYVAGRCVLENWRDPLGDVLGAGEWQQLKPVQLGLGLAALGLGAYFLYLVRYSKAGPGRAAIAPASRPGRTLAGAAALLGFTAVLGPEWLVLPEQWVVKSLLLPVIGLEVGCWLWGSAQSRRYQVAPAGLILLCGLLTSQAPAPPDSSASRTSRAYTSVHFGGTGGQAEQYFEAPEYGCSGTTFPISTYQQRYATASLGISRTLPLHNDGTITFEVHAALGGTHFRPLQDTIILINHNRNYAPSTALLEQNTARLYAFSPYVEYSDAKNLRVGLGFHVGSLAYDYPYKPGTITQATPQLLIEVGKLSTLYFHSSAYYGLQGLGNGTATLGAGTGFGRDNIRLLVGVAVPNSKLKGVKGADTGTAFGLGFVQASFQAAQRWQLKPFLATNFDDVYQFSVQTSYRLSGKNR</sequence>
<dbReference type="Proteomes" id="UP000184418">
    <property type="component" value="Unassembled WGS sequence"/>
</dbReference>
<evidence type="ECO:0000313" key="8">
    <source>
        <dbReference type="EMBL" id="SHJ58567.1"/>
    </source>
</evidence>
<dbReference type="GO" id="GO:0008961">
    <property type="term" value="F:phosphatidylglycerol-prolipoprotein diacylglyceryl transferase activity"/>
    <property type="evidence" value="ECO:0007669"/>
    <property type="project" value="InterPro"/>
</dbReference>
<evidence type="ECO:0000256" key="6">
    <source>
        <dbReference type="ARBA" id="ARBA00023136"/>
    </source>
</evidence>
<comment type="similarity">
    <text evidence="1">Belongs to the Lgt family.</text>
</comment>
<dbReference type="GO" id="GO:0005886">
    <property type="term" value="C:plasma membrane"/>
    <property type="evidence" value="ECO:0007669"/>
    <property type="project" value="InterPro"/>
</dbReference>
<gene>
    <name evidence="8" type="ORF">SAMN02745146_3443</name>
</gene>
<keyword evidence="2" id="KW-1003">Cell membrane</keyword>
<feature type="transmembrane region" description="Helical" evidence="7">
    <location>
        <begin position="84"/>
        <end position="102"/>
    </location>
</feature>
<feature type="transmembrane region" description="Helical" evidence="7">
    <location>
        <begin position="45"/>
        <end position="64"/>
    </location>
</feature>
<dbReference type="PANTHER" id="PTHR30589:SF0">
    <property type="entry name" value="PHOSPHATIDYLGLYCEROL--PROLIPOPROTEIN DIACYLGLYCERYL TRANSFERASE"/>
    <property type="match status" value="1"/>
</dbReference>
<dbReference type="PANTHER" id="PTHR30589">
    <property type="entry name" value="PROLIPOPROTEIN DIACYLGLYCERYL TRANSFERASE"/>
    <property type="match status" value="1"/>
</dbReference>
<dbReference type="InterPro" id="IPR001640">
    <property type="entry name" value="Lgt"/>
</dbReference>
<dbReference type="Pfam" id="PF01790">
    <property type="entry name" value="LGT"/>
    <property type="match status" value="1"/>
</dbReference>
<keyword evidence="8" id="KW-0449">Lipoprotein</keyword>
<dbReference type="EMBL" id="FQYN01000008">
    <property type="protein sequence ID" value="SHJ58567.1"/>
    <property type="molecule type" value="Genomic_DNA"/>
</dbReference>
<dbReference type="OrthoDB" id="871140at2"/>
<organism evidence="8 9">
    <name type="scientific">Hymenobacter daecheongensis DSM 21074</name>
    <dbReference type="NCBI Taxonomy" id="1121955"/>
    <lineage>
        <taxon>Bacteria</taxon>
        <taxon>Pseudomonadati</taxon>
        <taxon>Bacteroidota</taxon>
        <taxon>Cytophagia</taxon>
        <taxon>Cytophagales</taxon>
        <taxon>Hymenobacteraceae</taxon>
        <taxon>Hymenobacter</taxon>
    </lineage>
</organism>
<keyword evidence="5 7" id="KW-1133">Transmembrane helix</keyword>
<dbReference type="RefSeq" id="WP_073111490.1">
    <property type="nucleotide sequence ID" value="NZ_FQYN01000008.1"/>
</dbReference>
<keyword evidence="9" id="KW-1185">Reference proteome</keyword>
<evidence type="ECO:0000256" key="2">
    <source>
        <dbReference type="ARBA" id="ARBA00022475"/>
    </source>
</evidence>
<keyword evidence="6 7" id="KW-0472">Membrane</keyword>
<evidence type="ECO:0000256" key="4">
    <source>
        <dbReference type="ARBA" id="ARBA00022692"/>
    </source>
</evidence>
<keyword evidence="4 7" id="KW-0812">Transmembrane</keyword>